<dbReference type="Gene3D" id="3.30.1120.170">
    <property type="match status" value="1"/>
</dbReference>
<dbReference type="EMBL" id="JAESWC010000002">
    <property type="protein sequence ID" value="MBL4935283.1"/>
    <property type="molecule type" value="Genomic_DNA"/>
</dbReference>
<dbReference type="InterPro" id="IPR017850">
    <property type="entry name" value="Alkaline_phosphatase_core_sf"/>
</dbReference>
<dbReference type="PANTHER" id="PTHR47371">
    <property type="entry name" value="LIPOTEICHOIC ACID SYNTHASE"/>
    <property type="match status" value="1"/>
</dbReference>
<evidence type="ECO:0000256" key="7">
    <source>
        <dbReference type="ARBA" id="ARBA00023136"/>
    </source>
</evidence>
<dbReference type="InterPro" id="IPR050448">
    <property type="entry name" value="OpgB/LTA_synthase_biosynth"/>
</dbReference>
<dbReference type="PIRSF" id="PIRSF005091">
    <property type="entry name" value="Mmb_sulf_HI1246"/>
    <property type="match status" value="1"/>
</dbReference>
<evidence type="ECO:0000256" key="1">
    <source>
        <dbReference type="ARBA" id="ARBA00004651"/>
    </source>
</evidence>
<accession>A0ABS1T7G3</accession>
<name>A0ABS1T7G3_9CLOT</name>
<dbReference type="InterPro" id="IPR012160">
    <property type="entry name" value="LtaS-like"/>
</dbReference>
<dbReference type="Proteomes" id="UP000632377">
    <property type="component" value="Unassembled WGS sequence"/>
</dbReference>
<evidence type="ECO:0000313" key="10">
    <source>
        <dbReference type="EMBL" id="MBL4935283.1"/>
    </source>
</evidence>
<feature type="transmembrane region" description="Helical" evidence="8">
    <location>
        <begin position="91"/>
        <end position="111"/>
    </location>
</feature>
<dbReference type="Pfam" id="PF00884">
    <property type="entry name" value="Sulfatase"/>
    <property type="match status" value="1"/>
</dbReference>
<evidence type="ECO:0000256" key="8">
    <source>
        <dbReference type="SAM" id="Phobius"/>
    </source>
</evidence>
<sequence>MKKTDYESKGGLKNILKENLLFLAKDIFFYITLITLLLKSIFFVLLINSDKAIKLNPAWAFYGDPHILVYVCFIAVFLSFSFLFKKRAHVWYLIIFNILFTILLVSDLWYYRGFNSFITLHVFDQATNLDNLSSDIVSMMRGIDILFFIDIFVLIPLALIFKKAYKNHRRLPLLFITISLISVAYIWFAHYKIDIVEKGQKTILFRICWTPNQTMANLSPIGYHIYDGYNFWLDNKPFEMSEKDKAEIKDWFNAKKENLPDNEYKGLFKGKNLIVLQVESLENFVINQKINNQEITPNINKLLKNSLYFSDYHEQVYNGTSSDADLMTNTSIYPIRRGSTFFRFPNNSYNSLPKLLEKDGYSTTAIHPDKGSYWNWQPALTSIGFQKTIDSSHFNMDETIGLGLSDGSYLKQVEPIIANQKQPFYDFLVTLTSHGPFDLPKQYRELKLDPKLEDTKMGGYLQSIHYVDKHIGLLVDKLEKEGTLDNTVLVVYGDHTGIHKYYDDEVSKITPQESWWNNNNWRIPLIMYSKNLNSQEIKTIGGQVDLFPTLSYLMGINPSDYESTAIGRNLLNTKKNFAVLASGKYIGDKSSDQEEQEAVKGIDIADKIIRSNYFKNYSK</sequence>
<comment type="subcellular location">
    <subcellularLocation>
        <location evidence="1">Cell membrane</location>
        <topology evidence="1">Multi-pass membrane protein</topology>
    </subcellularLocation>
</comment>
<evidence type="ECO:0000256" key="3">
    <source>
        <dbReference type="ARBA" id="ARBA00009983"/>
    </source>
</evidence>
<protein>
    <submittedName>
        <fullName evidence="10">LTA synthase family protein</fullName>
    </submittedName>
</protein>
<keyword evidence="4" id="KW-1003">Cell membrane</keyword>
<gene>
    <name evidence="10" type="ORF">JK636_05875</name>
</gene>
<comment type="caution">
    <text evidence="10">The sequence shown here is derived from an EMBL/GenBank/DDBJ whole genome shotgun (WGS) entry which is preliminary data.</text>
</comment>
<feature type="transmembrane region" description="Helical" evidence="8">
    <location>
        <begin position="139"/>
        <end position="161"/>
    </location>
</feature>
<dbReference type="Gene3D" id="3.40.720.10">
    <property type="entry name" value="Alkaline Phosphatase, subunit A"/>
    <property type="match status" value="1"/>
</dbReference>
<proteinExistence type="inferred from homology"/>
<comment type="pathway">
    <text evidence="2">Cell wall biogenesis; lipoteichoic acid biosynthesis.</text>
</comment>
<keyword evidence="5 8" id="KW-0812">Transmembrane</keyword>
<feature type="transmembrane region" description="Helical" evidence="8">
    <location>
        <begin position="27"/>
        <end position="47"/>
    </location>
</feature>
<reference evidence="10 11" key="1">
    <citation type="submission" date="2021-01" db="EMBL/GenBank/DDBJ databases">
        <title>Genome public.</title>
        <authorList>
            <person name="Liu C."/>
            <person name="Sun Q."/>
        </authorList>
    </citation>
    <scope>NUCLEOTIDE SEQUENCE [LARGE SCALE GENOMIC DNA]</scope>
    <source>
        <strain evidence="10 11">YIM B02515</strain>
    </source>
</reference>
<evidence type="ECO:0000256" key="2">
    <source>
        <dbReference type="ARBA" id="ARBA00004936"/>
    </source>
</evidence>
<keyword evidence="6 8" id="KW-1133">Transmembrane helix</keyword>
<evidence type="ECO:0000313" key="11">
    <source>
        <dbReference type="Proteomes" id="UP000632377"/>
    </source>
</evidence>
<evidence type="ECO:0000256" key="4">
    <source>
        <dbReference type="ARBA" id="ARBA00022475"/>
    </source>
</evidence>
<comment type="similarity">
    <text evidence="3">Belongs to the LTA synthase family.</text>
</comment>
<feature type="transmembrane region" description="Helical" evidence="8">
    <location>
        <begin position="173"/>
        <end position="191"/>
    </location>
</feature>
<organism evidence="10 11">
    <name type="scientific">Clostridium rhizosphaerae</name>
    <dbReference type="NCBI Taxonomy" id="2803861"/>
    <lineage>
        <taxon>Bacteria</taxon>
        <taxon>Bacillati</taxon>
        <taxon>Bacillota</taxon>
        <taxon>Clostridia</taxon>
        <taxon>Eubacteriales</taxon>
        <taxon>Clostridiaceae</taxon>
        <taxon>Clostridium</taxon>
    </lineage>
</organism>
<evidence type="ECO:0000259" key="9">
    <source>
        <dbReference type="Pfam" id="PF00884"/>
    </source>
</evidence>
<keyword evidence="7 8" id="KW-0472">Membrane</keyword>
<feature type="transmembrane region" description="Helical" evidence="8">
    <location>
        <begin position="67"/>
        <end position="84"/>
    </location>
</feature>
<dbReference type="CDD" id="cd16015">
    <property type="entry name" value="LTA_synthase"/>
    <property type="match status" value="1"/>
</dbReference>
<evidence type="ECO:0000256" key="6">
    <source>
        <dbReference type="ARBA" id="ARBA00022989"/>
    </source>
</evidence>
<evidence type="ECO:0000256" key="5">
    <source>
        <dbReference type="ARBA" id="ARBA00022692"/>
    </source>
</evidence>
<dbReference type="SUPFAM" id="SSF53649">
    <property type="entry name" value="Alkaline phosphatase-like"/>
    <property type="match status" value="1"/>
</dbReference>
<dbReference type="PANTHER" id="PTHR47371:SF3">
    <property type="entry name" value="PHOSPHOGLYCEROL TRANSFERASE I"/>
    <property type="match status" value="1"/>
</dbReference>
<dbReference type="InterPro" id="IPR000917">
    <property type="entry name" value="Sulfatase_N"/>
</dbReference>
<keyword evidence="11" id="KW-1185">Reference proteome</keyword>
<feature type="domain" description="Sulfatase N-terminal" evidence="9">
    <location>
        <begin position="271"/>
        <end position="556"/>
    </location>
</feature>